<accession>A0ABN2STG4</accession>
<reference evidence="1 2" key="1">
    <citation type="journal article" date="2019" name="Int. J. Syst. Evol. Microbiol.">
        <title>The Global Catalogue of Microorganisms (GCM) 10K type strain sequencing project: providing services to taxonomists for standard genome sequencing and annotation.</title>
        <authorList>
            <consortium name="The Broad Institute Genomics Platform"/>
            <consortium name="The Broad Institute Genome Sequencing Center for Infectious Disease"/>
            <person name="Wu L."/>
            <person name="Ma J."/>
        </authorList>
    </citation>
    <scope>NUCLEOTIDE SEQUENCE [LARGE SCALE GENOMIC DNA]</scope>
    <source>
        <strain evidence="1 2">JCM 16013</strain>
    </source>
</reference>
<comment type="caution">
    <text evidence="1">The sequence shown here is derived from an EMBL/GenBank/DDBJ whole genome shotgun (WGS) entry which is preliminary data.</text>
</comment>
<dbReference type="EMBL" id="BAAAQM010000047">
    <property type="protein sequence ID" value="GAA1992283.1"/>
    <property type="molecule type" value="Genomic_DNA"/>
</dbReference>
<protein>
    <submittedName>
        <fullName evidence="1">STM4015 family protein</fullName>
    </submittedName>
</protein>
<dbReference type="Proteomes" id="UP001499854">
    <property type="component" value="Unassembled WGS sequence"/>
</dbReference>
<dbReference type="SUPFAM" id="SSF52047">
    <property type="entry name" value="RNI-like"/>
    <property type="match status" value="1"/>
</dbReference>
<keyword evidence="2" id="KW-1185">Reference proteome</keyword>
<name>A0ABN2STG4_9ACTN</name>
<evidence type="ECO:0000313" key="2">
    <source>
        <dbReference type="Proteomes" id="UP001499854"/>
    </source>
</evidence>
<sequence length="326" mass="35752">MSFDAHITEFAGLEILDFPVDPDAPLPDGSAEAEPRAWRIDCGKDRDEEHRSDFDTVFESFLARVDTTRVAALVTGLWSEWPEPEDDTVVELLCAHADRFPALRAVFIGELIREQCEVSYIPLKPVTPLLAAYPRLEQLWVRGGTDPDVVGGIGVPIIAPAEHDSLCTLVIQSGGLDPATVRAVAECDFPALEHLEFYFGHPGYGGHATPADIDWLLAGDRLPNLRHLGLRDSVVQDDFAVAVAHAPVVAQLRTLDLSLGTLGDAGAAALLAGQPLGHLARLDLHHHYLSEEMQGRLRQAWPGVEIDLSQPHREDRRGRRYIAVAE</sequence>
<proteinExistence type="predicted"/>
<dbReference type="InterPro" id="IPR032675">
    <property type="entry name" value="LRR_dom_sf"/>
</dbReference>
<dbReference type="NCBIfam" id="NF038076">
    <property type="entry name" value="fam_STM4015"/>
    <property type="match status" value="1"/>
</dbReference>
<gene>
    <name evidence="1" type="ORF">GCM10009838_64990</name>
</gene>
<organism evidence="1 2">
    <name type="scientific">Catenulispora subtropica</name>
    <dbReference type="NCBI Taxonomy" id="450798"/>
    <lineage>
        <taxon>Bacteria</taxon>
        <taxon>Bacillati</taxon>
        <taxon>Actinomycetota</taxon>
        <taxon>Actinomycetes</taxon>
        <taxon>Catenulisporales</taxon>
        <taxon>Catenulisporaceae</taxon>
        <taxon>Catenulispora</taxon>
    </lineage>
</organism>
<dbReference type="RefSeq" id="WP_344660980.1">
    <property type="nucleotide sequence ID" value="NZ_BAAAQM010000047.1"/>
</dbReference>
<dbReference type="InterPro" id="IPR047722">
    <property type="entry name" value="STM4015-like"/>
</dbReference>
<dbReference type="Gene3D" id="3.80.10.10">
    <property type="entry name" value="Ribonuclease Inhibitor"/>
    <property type="match status" value="1"/>
</dbReference>
<evidence type="ECO:0000313" key="1">
    <source>
        <dbReference type="EMBL" id="GAA1992283.1"/>
    </source>
</evidence>